<accession>A0AAW5QXE9</accession>
<dbReference type="InterPro" id="IPR029045">
    <property type="entry name" value="ClpP/crotonase-like_dom_sf"/>
</dbReference>
<protein>
    <submittedName>
        <fullName evidence="4">Enoyl-CoA hydratase/isomerase family protein</fullName>
    </submittedName>
</protein>
<evidence type="ECO:0000313" key="5">
    <source>
        <dbReference type="Proteomes" id="UP001320898"/>
    </source>
</evidence>
<dbReference type="Gene3D" id="3.90.226.10">
    <property type="entry name" value="2-enoyl-CoA Hydratase, Chain A, domain 1"/>
    <property type="match status" value="1"/>
</dbReference>
<gene>
    <name evidence="4" type="ORF">MUB46_12820</name>
</gene>
<sequence>MRAALVTIDIADGVATVTLDRPERHNALIPELLEDLRWAIAEARKHDVFALVLAGAGQSFSTGGDIGGFLASCETSGGIGAYAERIVGLLNAAILDLLDFPFPVVARLNGPVTGGSIGLVLAGDIVLMSEAAFLQSYYVEVGFAPDGGWTAMLPERIGPARAVAIQALNRRIEAPEALALGLASEVVAEDALDAAVSRTIETLRTKERHSLSATRRLVWDEARRAAIAARLEAEKDTFCALVGRPDVANRMRAFVDRR</sequence>
<dbReference type="PANTHER" id="PTHR43684">
    <property type="match status" value="1"/>
</dbReference>
<evidence type="ECO:0000256" key="1">
    <source>
        <dbReference type="ARBA" id="ARBA00004275"/>
    </source>
</evidence>
<comment type="caution">
    <text evidence="4">The sequence shown here is derived from an EMBL/GenBank/DDBJ whole genome shotgun (WGS) entry which is preliminary data.</text>
</comment>
<dbReference type="AlphaFoldDB" id="A0AAW5QXE9"/>
<proteinExistence type="predicted"/>
<comment type="subcellular location">
    <subcellularLocation>
        <location evidence="1">Peroxisome</location>
    </subcellularLocation>
</comment>
<dbReference type="GO" id="GO:0004165">
    <property type="term" value="F:delta(3)-delta(2)-enoyl-CoA isomerase activity"/>
    <property type="evidence" value="ECO:0007669"/>
    <property type="project" value="UniProtKB-ARBA"/>
</dbReference>
<dbReference type="Pfam" id="PF00378">
    <property type="entry name" value="ECH_1"/>
    <property type="match status" value="1"/>
</dbReference>
<dbReference type="PANTHER" id="PTHR43684:SF1">
    <property type="entry name" value="ENOYL-COA DELTA ISOMERASE 2"/>
    <property type="match status" value="1"/>
</dbReference>
<dbReference type="InterPro" id="IPR001753">
    <property type="entry name" value="Enoyl-CoA_hydra/iso"/>
</dbReference>
<name>A0AAW5QXE9_9HYPH</name>
<dbReference type="EMBL" id="JALIDZ010000005">
    <property type="protein sequence ID" value="MCT8972741.1"/>
    <property type="molecule type" value="Genomic_DNA"/>
</dbReference>
<dbReference type="Proteomes" id="UP001320898">
    <property type="component" value="Unassembled WGS sequence"/>
</dbReference>
<dbReference type="CDD" id="cd06558">
    <property type="entry name" value="crotonase-like"/>
    <property type="match status" value="1"/>
</dbReference>
<dbReference type="InterPro" id="IPR051053">
    <property type="entry name" value="ECH/Chromodomain_protein"/>
</dbReference>
<keyword evidence="2" id="KW-0576">Peroxisome</keyword>
<reference evidence="4 5" key="1">
    <citation type="submission" date="2022-04" db="EMBL/GenBank/DDBJ databases">
        <authorList>
            <person name="Ye Y.-Q."/>
            <person name="Du Z.-J."/>
        </authorList>
    </citation>
    <scope>NUCLEOTIDE SEQUENCE [LARGE SCALE GENOMIC DNA]</scope>
    <source>
        <strain evidence="4 5">A6E488</strain>
    </source>
</reference>
<dbReference type="RefSeq" id="WP_261616316.1">
    <property type="nucleotide sequence ID" value="NZ_JALIDZ010000005.1"/>
</dbReference>
<evidence type="ECO:0000256" key="2">
    <source>
        <dbReference type="ARBA" id="ARBA00023140"/>
    </source>
</evidence>
<keyword evidence="3" id="KW-0413">Isomerase</keyword>
<evidence type="ECO:0000313" key="4">
    <source>
        <dbReference type="EMBL" id="MCT8972741.1"/>
    </source>
</evidence>
<keyword evidence="5" id="KW-1185">Reference proteome</keyword>
<organism evidence="4 5">
    <name type="scientific">Microbaculum marinisediminis</name>
    <dbReference type="NCBI Taxonomy" id="2931392"/>
    <lineage>
        <taxon>Bacteria</taxon>
        <taxon>Pseudomonadati</taxon>
        <taxon>Pseudomonadota</taxon>
        <taxon>Alphaproteobacteria</taxon>
        <taxon>Hyphomicrobiales</taxon>
        <taxon>Tepidamorphaceae</taxon>
        <taxon>Microbaculum</taxon>
    </lineage>
</organism>
<dbReference type="SUPFAM" id="SSF52096">
    <property type="entry name" value="ClpP/crotonase"/>
    <property type="match status" value="1"/>
</dbReference>
<evidence type="ECO:0000256" key="3">
    <source>
        <dbReference type="ARBA" id="ARBA00023235"/>
    </source>
</evidence>